<evidence type="ECO:0000313" key="2">
    <source>
        <dbReference type="EMBL" id="TQV78077.1"/>
    </source>
</evidence>
<accession>A0A545TLI2</accession>
<feature type="domain" description="Endonuclease/exonuclease/phosphatase" evidence="1">
    <location>
        <begin position="7"/>
        <end position="234"/>
    </location>
</feature>
<dbReference type="GO" id="GO:0006506">
    <property type="term" value="P:GPI anchor biosynthetic process"/>
    <property type="evidence" value="ECO:0007669"/>
    <property type="project" value="TreeGrafter"/>
</dbReference>
<organism evidence="2 3">
    <name type="scientific">Exilibacterium tricleocarpae</name>
    <dbReference type="NCBI Taxonomy" id="2591008"/>
    <lineage>
        <taxon>Bacteria</taxon>
        <taxon>Pseudomonadati</taxon>
        <taxon>Pseudomonadota</taxon>
        <taxon>Gammaproteobacteria</taxon>
        <taxon>Cellvibrionales</taxon>
        <taxon>Cellvibrionaceae</taxon>
        <taxon>Exilibacterium</taxon>
    </lineage>
</organism>
<dbReference type="RefSeq" id="WP_142904856.1">
    <property type="nucleotide sequence ID" value="NZ_ML660094.1"/>
</dbReference>
<dbReference type="PANTHER" id="PTHR14859:SF1">
    <property type="entry name" value="PGAP2-INTERACTING PROTEIN"/>
    <property type="match status" value="1"/>
</dbReference>
<reference evidence="2 3" key="1">
    <citation type="submission" date="2019-06" db="EMBL/GenBank/DDBJ databases">
        <title>Whole genome sequence for Cellvibrionaceae sp. R142.</title>
        <authorList>
            <person name="Wang G."/>
        </authorList>
    </citation>
    <scope>NUCLEOTIDE SEQUENCE [LARGE SCALE GENOMIC DNA]</scope>
    <source>
        <strain evidence="2 3">R142</strain>
    </source>
</reference>
<dbReference type="OrthoDB" id="9793162at2"/>
<dbReference type="Proteomes" id="UP000319732">
    <property type="component" value="Unassembled WGS sequence"/>
</dbReference>
<comment type="caution">
    <text evidence="2">The sequence shown here is derived from an EMBL/GenBank/DDBJ whole genome shotgun (WGS) entry which is preliminary data.</text>
</comment>
<proteinExistence type="predicted"/>
<keyword evidence="3" id="KW-1185">Reference proteome</keyword>
<dbReference type="InterPro" id="IPR005135">
    <property type="entry name" value="Endo/exonuclease/phosphatase"/>
</dbReference>
<sequence length="245" mass="28656">MPDLNVLSYNIHKGFNANNTAFLLHEIRDAIRAQGAELVLLQEVIGEHQKHENRLEQWPRASQFEFLADQIWPHFAYGKNAIYQHGHHGNAILSKYPFDSWNNVNITRWRFSQRGLLHGRILERIHVICVHFGLLAAERRYQLRRLMHLIERGVPADAPLIIAGDFNDWTRQLDRRLQRSLGMQEVFQCLLGANARTFPSKWPLLAMDRIYFRGLRLLEGERLLGHPWRDLSDHCALQASFRLAD</sequence>
<dbReference type="AlphaFoldDB" id="A0A545TLI2"/>
<gene>
    <name evidence="2" type="ORF">FKG94_13430</name>
</gene>
<evidence type="ECO:0000259" key="1">
    <source>
        <dbReference type="Pfam" id="PF03372"/>
    </source>
</evidence>
<dbReference type="Pfam" id="PF03372">
    <property type="entry name" value="Exo_endo_phos"/>
    <property type="match status" value="1"/>
</dbReference>
<protein>
    <submittedName>
        <fullName evidence="2">EEP domain-containing protein</fullName>
    </submittedName>
</protein>
<dbReference type="InterPro" id="IPR036691">
    <property type="entry name" value="Endo/exonu/phosph_ase_sf"/>
</dbReference>
<evidence type="ECO:0000313" key="3">
    <source>
        <dbReference type="Proteomes" id="UP000319732"/>
    </source>
</evidence>
<dbReference type="GO" id="GO:0016020">
    <property type="term" value="C:membrane"/>
    <property type="evidence" value="ECO:0007669"/>
    <property type="project" value="GOC"/>
</dbReference>
<name>A0A545TLI2_9GAMM</name>
<dbReference type="SUPFAM" id="SSF56219">
    <property type="entry name" value="DNase I-like"/>
    <property type="match status" value="1"/>
</dbReference>
<dbReference type="PANTHER" id="PTHR14859">
    <property type="entry name" value="CALCOFLUOR WHITE HYPERSENSITIVE PROTEIN PRECURSOR"/>
    <property type="match status" value="1"/>
</dbReference>
<dbReference type="InterPro" id="IPR051916">
    <property type="entry name" value="GPI-anchor_lipid_remodeler"/>
</dbReference>
<dbReference type="GO" id="GO:0003824">
    <property type="term" value="F:catalytic activity"/>
    <property type="evidence" value="ECO:0007669"/>
    <property type="project" value="InterPro"/>
</dbReference>
<dbReference type="EMBL" id="VHSG01000013">
    <property type="protein sequence ID" value="TQV78077.1"/>
    <property type="molecule type" value="Genomic_DNA"/>
</dbReference>
<dbReference type="Gene3D" id="3.60.10.10">
    <property type="entry name" value="Endonuclease/exonuclease/phosphatase"/>
    <property type="match status" value="1"/>
</dbReference>